<reference evidence="2" key="1">
    <citation type="submission" date="2020-04" db="EMBL/GenBank/DDBJ databases">
        <authorList>
            <person name="Alioto T."/>
            <person name="Alioto T."/>
            <person name="Gomez Garrido J."/>
        </authorList>
    </citation>
    <scope>NUCLEOTIDE SEQUENCE</scope>
    <source>
        <strain evidence="2">A484AB</strain>
    </source>
</reference>
<sequence>MSIQGRLPACVIDNGTGALIECHIDAGRKDDASQVAGAAAQFTKTNVPNLYKDVLALQIQYKLTEYGRLSKETKSSPDLHLFFKIHRLKVQLAGDEKADVGLDLAKFYKQLTGMFETDVSGTSTEFSEKSSTNVTRTSTPVAMETNDRLSLILELAKQCMCYGACRLAADCLDYIERNSKEPSVNLVIEFLRCELMVKSLAEKQENYSQSVVQVRLEAIEKLEQYLMTALRFGDPHVIQVGCTTMWNLCLPLLQFNLRHHVRKPLRILADALESVDSLNSLLRCQIHTELAKCEESEEQVEQAMIHLRKALSLDDDGLYTERLETLLTRLQLRASLYTTPDRPEDLAAMIIEQARSSSDSGTSKMKRASLVKAGNALAPDAFAMVLESESKDISSHGKQPPSLLSKLAAKAEHFEKAVGKAIGHLKRLGIHNDQERVRIWADLTKTARKQQIWDVARVAARFCLLYDDERWSLKRETKQTGEDEGGYVEEDKNNEGRSSSGAGSLKKGEGQSKRFSYVTEEAKYNTEKDLLRMLAEVHFINAEALVQYLKCQGVELCDSPTFPNSEILSSQEPAGATEDSPQWMIYCDWLGSLSQTAISEFQRASELGSELQEMWLVCNSAVYLLNYTTHLVAQQRHRELIPILPCVLKNLRSVGHVG</sequence>
<feature type="region of interest" description="Disordered" evidence="1">
    <location>
        <begin position="476"/>
        <end position="509"/>
    </location>
</feature>
<proteinExistence type="predicted"/>
<comment type="caution">
    <text evidence="2">The sequence shown here is derived from an EMBL/GenBank/DDBJ whole genome shotgun (WGS) entry which is preliminary data.</text>
</comment>
<dbReference type="GO" id="GO:0035082">
    <property type="term" value="P:axoneme assembly"/>
    <property type="evidence" value="ECO:0007669"/>
    <property type="project" value="InterPro"/>
</dbReference>
<evidence type="ECO:0000256" key="1">
    <source>
        <dbReference type="SAM" id="MobiDB-lite"/>
    </source>
</evidence>
<organism evidence="2 3">
    <name type="scientific">Paramuricea clavata</name>
    <name type="common">Red gorgonian</name>
    <name type="synonym">Violescent sea-whip</name>
    <dbReference type="NCBI Taxonomy" id="317549"/>
    <lineage>
        <taxon>Eukaryota</taxon>
        <taxon>Metazoa</taxon>
        <taxon>Cnidaria</taxon>
        <taxon>Anthozoa</taxon>
        <taxon>Octocorallia</taxon>
        <taxon>Malacalcyonacea</taxon>
        <taxon>Plexauridae</taxon>
        <taxon>Paramuricea</taxon>
    </lineage>
</organism>
<keyword evidence="3" id="KW-1185">Reference proteome</keyword>
<dbReference type="InterPro" id="IPR039586">
    <property type="entry name" value="CFAP46"/>
</dbReference>
<dbReference type="PANTHER" id="PTHR15977">
    <property type="entry name" value="CILIA- AND FLAGELLA-ASSOCIATED PROTEIN 46"/>
    <property type="match status" value="1"/>
</dbReference>
<dbReference type="AlphaFoldDB" id="A0A7D9EW45"/>
<dbReference type="EMBL" id="CACRXK020009233">
    <property type="protein sequence ID" value="CAB4016720.1"/>
    <property type="molecule type" value="Genomic_DNA"/>
</dbReference>
<dbReference type="OrthoDB" id="68437at2759"/>
<gene>
    <name evidence="2" type="ORF">PACLA_8A060267</name>
</gene>
<dbReference type="GO" id="GO:0060294">
    <property type="term" value="P:cilium movement involved in cell motility"/>
    <property type="evidence" value="ECO:0007669"/>
    <property type="project" value="InterPro"/>
</dbReference>
<evidence type="ECO:0000313" key="2">
    <source>
        <dbReference type="EMBL" id="CAB4016720.1"/>
    </source>
</evidence>
<evidence type="ECO:0000313" key="3">
    <source>
        <dbReference type="Proteomes" id="UP001152795"/>
    </source>
</evidence>
<protein>
    <submittedName>
        <fullName evidence="2">Uncharacterized protein</fullName>
    </submittedName>
</protein>
<accession>A0A7D9EW45</accession>
<dbReference type="Proteomes" id="UP001152795">
    <property type="component" value="Unassembled WGS sequence"/>
</dbReference>
<dbReference type="PANTHER" id="PTHR15977:SF15">
    <property type="entry name" value="CILIA- AND FLAGELLA-ASSOCIATED PROTEIN 46"/>
    <property type="match status" value="1"/>
</dbReference>
<name>A0A7D9EW45_PARCT</name>